<protein>
    <submittedName>
        <fullName evidence="1">Uncharacterized protein</fullName>
    </submittedName>
</protein>
<proteinExistence type="predicted"/>
<evidence type="ECO:0000313" key="1">
    <source>
        <dbReference type="EMBL" id="KAF7311953.1"/>
    </source>
</evidence>
<reference evidence="1" key="1">
    <citation type="submission" date="2020-05" db="EMBL/GenBank/DDBJ databases">
        <title>Mycena genomes resolve the evolution of fungal bioluminescence.</title>
        <authorList>
            <person name="Tsai I.J."/>
        </authorList>
    </citation>
    <scope>NUCLEOTIDE SEQUENCE</scope>
    <source>
        <strain evidence="1">171206Taipei</strain>
    </source>
</reference>
<name>A0A8H6T558_9AGAR</name>
<dbReference type="GeneID" id="59341482"/>
<dbReference type="OrthoDB" id="3038019at2759"/>
<gene>
    <name evidence="1" type="ORF">MIND_00206900</name>
</gene>
<dbReference type="EMBL" id="JACAZF010000002">
    <property type="protein sequence ID" value="KAF7311953.1"/>
    <property type="molecule type" value="Genomic_DNA"/>
</dbReference>
<dbReference type="RefSeq" id="XP_037224061.1">
    <property type="nucleotide sequence ID" value="XM_037358966.1"/>
</dbReference>
<comment type="caution">
    <text evidence="1">The sequence shown here is derived from an EMBL/GenBank/DDBJ whole genome shotgun (WGS) entry which is preliminary data.</text>
</comment>
<organism evidence="1 2">
    <name type="scientific">Mycena indigotica</name>
    <dbReference type="NCBI Taxonomy" id="2126181"/>
    <lineage>
        <taxon>Eukaryota</taxon>
        <taxon>Fungi</taxon>
        <taxon>Dikarya</taxon>
        <taxon>Basidiomycota</taxon>
        <taxon>Agaricomycotina</taxon>
        <taxon>Agaricomycetes</taxon>
        <taxon>Agaricomycetidae</taxon>
        <taxon>Agaricales</taxon>
        <taxon>Marasmiineae</taxon>
        <taxon>Mycenaceae</taxon>
        <taxon>Mycena</taxon>
    </lineage>
</organism>
<keyword evidence="2" id="KW-1185">Reference proteome</keyword>
<sequence>MVEREEVEKLNRGYVRNICFTELVKLHVILKCATLNQVVFALNRDLALMTISTVWVEIRSQVLLEYRDFVKCTVPGTIYCSKSRCPYCGALVKIHGVSDHVVNKHPEINPNSIPKSSLPAASQNKLHCLDCPVTKRKRVFTKTALAAHCKALHTTK</sequence>
<evidence type="ECO:0000313" key="2">
    <source>
        <dbReference type="Proteomes" id="UP000636479"/>
    </source>
</evidence>
<dbReference type="AlphaFoldDB" id="A0A8H6T558"/>
<dbReference type="Proteomes" id="UP000636479">
    <property type="component" value="Unassembled WGS sequence"/>
</dbReference>
<accession>A0A8H6T558</accession>